<evidence type="ECO:0000313" key="2">
    <source>
        <dbReference type="Proteomes" id="UP000215145"/>
    </source>
</evidence>
<dbReference type="AlphaFoldDB" id="A0A229P5B7"/>
<keyword evidence="2" id="KW-1185">Reference proteome</keyword>
<dbReference type="InterPro" id="IPR008979">
    <property type="entry name" value="Galactose-bd-like_sf"/>
</dbReference>
<protein>
    <submittedName>
        <fullName evidence="1">Uncharacterized protein</fullName>
    </submittedName>
</protein>
<dbReference type="OrthoDB" id="1937933at2"/>
<comment type="caution">
    <text evidence="1">The sequence shown here is derived from an EMBL/GenBank/DDBJ whole genome shotgun (WGS) entry which is preliminary data.</text>
</comment>
<sequence length="371" mass="40529">MPFQFNPPDGFRNTVTFPQKPANETAFRDQMMQPLDQMRDYINGSDPLPQYSISNRSKQAFINGGFDIWQRGSSFSGRNIYTADRWIVTDDGGSASYAVSRLPFPSGEMLGGLNPNYYLSMNVTSLSTGAVTLGQRIEDVRTFAGQKVTLSMYARCANYNSTIDVAAFQIFGSAGSPSPGVSVNSAITLTTTFQPISITLNIPTITGKTITDNSCLYFQILRLGSTAKTGTYEFANVQLNVGEWAFPFASRSIGEELDLCQRYYEKSYDLNTKAGTTTHTGSNLTSSFDGTNTGTTVNSISFKTPKRIAPTVKIYGITGMETAIYDGIGDRTVVNGSIAVSIGERGFVQDYVLNGPQTPKRYCHWTADAEL</sequence>
<accession>A0A229P5B7</accession>
<organism evidence="1 2">
    <name type="scientific">Paenibacillus herberti</name>
    <dbReference type="NCBI Taxonomy" id="1619309"/>
    <lineage>
        <taxon>Bacteria</taxon>
        <taxon>Bacillati</taxon>
        <taxon>Bacillota</taxon>
        <taxon>Bacilli</taxon>
        <taxon>Bacillales</taxon>
        <taxon>Paenibacillaceae</taxon>
        <taxon>Paenibacillus</taxon>
    </lineage>
</organism>
<evidence type="ECO:0000313" key="1">
    <source>
        <dbReference type="EMBL" id="OXM17318.1"/>
    </source>
</evidence>
<gene>
    <name evidence="1" type="ORF">CGZ75_12145</name>
</gene>
<proteinExistence type="predicted"/>
<name>A0A229P5B7_9BACL</name>
<dbReference type="Gene3D" id="2.60.120.260">
    <property type="entry name" value="Galactose-binding domain-like"/>
    <property type="match status" value="1"/>
</dbReference>
<dbReference type="SUPFAM" id="SSF49785">
    <property type="entry name" value="Galactose-binding domain-like"/>
    <property type="match status" value="1"/>
</dbReference>
<dbReference type="RefSeq" id="WP_089524393.1">
    <property type="nucleotide sequence ID" value="NZ_NMUQ01000001.1"/>
</dbReference>
<dbReference type="EMBL" id="NMUQ01000001">
    <property type="protein sequence ID" value="OXM17318.1"/>
    <property type="molecule type" value="Genomic_DNA"/>
</dbReference>
<dbReference type="Proteomes" id="UP000215145">
    <property type="component" value="Unassembled WGS sequence"/>
</dbReference>
<reference evidence="1 2" key="1">
    <citation type="submission" date="2017-07" db="EMBL/GenBank/DDBJ databases">
        <title>Paenibacillus herberti R33 genome sequencing and assembly.</title>
        <authorList>
            <person name="Su W."/>
        </authorList>
    </citation>
    <scope>NUCLEOTIDE SEQUENCE [LARGE SCALE GENOMIC DNA]</scope>
    <source>
        <strain evidence="1 2">R33</strain>
    </source>
</reference>